<dbReference type="GO" id="GO:0008233">
    <property type="term" value="F:peptidase activity"/>
    <property type="evidence" value="ECO:0007669"/>
    <property type="project" value="UniProtKB-KW"/>
</dbReference>
<evidence type="ECO:0000256" key="8">
    <source>
        <dbReference type="ARBA" id="ARBA00023268"/>
    </source>
</evidence>
<keyword evidence="8" id="KW-0511">Multifunctional enzyme</keyword>
<organism evidence="11 12">
    <name type="scientific">Centaurea solstitialis</name>
    <name type="common">yellow star-thistle</name>
    <dbReference type="NCBI Taxonomy" id="347529"/>
    <lineage>
        <taxon>Eukaryota</taxon>
        <taxon>Viridiplantae</taxon>
        <taxon>Streptophyta</taxon>
        <taxon>Embryophyta</taxon>
        <taxon>Tracheophyta</taxon>
        <taxon>Spermatophyta</taxon>
        <taxon>Magnoliopsida</taxon>
        <taxon>eudicotyledons</taxon>
        <taxon>Gunneridae</taxon>
        <taxon>Pentapetalae</taxon>
        <taxon>asterids</taxon>
        <taxon>campanulids</taxon>
        <taxon>Asterales</taxon>
        <taxon>Asteraceae</taxon>
        <taxon>Carduoideae</taxon>
        <taxon>Cardueae</taxon>
        <taxon>Centaureinae</taxon>
        <taxon>Centaurea</taxon>
    </lineage>
</organism>
<dbReference type="InterPro" id="IPR021109">
    <property type="entry name" value="Peptidase_aspartic_dom_sf"/>
</dbReference>
<dbReference type="InterPro" id="IPR043502">
    <property type="entry name" value="DNA/RNA_pol_sf"/>
</dbReference>
<comment type="caution">
    <text evidence="11">The sequence shown here is derived from an EMBL/GenBank/DDBJ whole genome shotgun (WGS) entry which is preliminary data.</text>
</comment>
<dbReference type="SUPFAM" id="SSF56672">
    <property type="entry name" value="DNA/RNA polymerases"/>
    <property type="match status" value="1"/>
</dbReference>
<evidence type="ECO:0000313" key="12">
    <source>
        <dbReference type="Proteomes" id="UP001172457"/>
    </source>
</evidence>
<dbReference type="FunFam" id="3.30.70.270:FF:000020">
    <property type="entry name" value="Transposon Tf2-6 polyprotein-like Protein"/>
    <property type="match status" value="1"/>
</dbReference>
<dbReference type="PANTHER" id="PTHR37984:SF5">
    <property type="entry name" value="PROTEIN NYNRIN-LIKE"/>
    <property type="match status" value="1"/>
</dbReference>
<evidence type="ECO:0000256" key="7">
    <source>
        <dbReference type="ARBA" id="ARBA00022918"/>
    </source>
</evidence>
<dbReference type="PROSITE" id="PS50878">
    <property type="entry name" value="RT_POL"/>
    <property type="match status" value="1"/>
</dbReference>
<feature type="domain" description="Reverse transcriptase" evidence="10">
    <location>
        <begin position="439"/>
        <end position="635"/>
    </location>
</feature>
<dbReference type="Pfam" id="PF08284">
    <property type="entry name" value="RVP_2"/>
    <property type="match status" value="1"/>
</dbReference>
<sequence>MPVFVGDDAHGWIYRVERYFEIQGIKGKDVYKQPRFVWRGRHCPGIAGMKLGPRAVRGRGLRGSCWIASKLHMKETTVREYVDRFESLAGQLLDLPEKVLESTFIKGLKPELRSAIRIMEPETLARAMRMAVKMDENKSTGGMKTSTGNSNPLRSGPNYMPTTPAVTAVGDKKANLGGTGGQFKRLTDAEFAEKRAKGICFRCDGKFAPGHRCPSKTLEVLIVDENESDIEKEETDHAHLDMVEVSLNSISGLTPPQTMKVADEIGGMQVLVLIDSGATHNFVAKQVVARLGLTISNTGPVKVRLGNGMWEESTGTCKGVVLTLPELQVVEDFYPLELGGSDVILGIKWLRTLGDMIVNWRELRMVFWDGHNHGRSKPLQNFGVIYEANGFLVHLNSSEAATPPPLVISAEVQAVIDEHQDIFEMPSGLPPSRSHEHAITLHEGTPPISVRPYRYPFTQKDEIEKLVGEMLQASFNLKDGSWRFCVDYRALNKATVLDKFPIPVIDELLDELHGATIFSKLDLKSGYHQIRMKPEDTPKTAFRTHDGHYEFLVMPFGLTNAAATFQSLMNKVFQPLLRRFVLVFFVDILVYSKTMTEHLKHLATVFQVLRDNQLYANRKKCCFAQKQVEYLGHITSENGVSADPAKVRAMVEWPIPKTLRELGGFLGLTGYYRKFVQGYGRIAMPLTEQLKKDSFKWSDRATKAFRQLQKVMTRVPVLALPDFTKEFVIETDASGYGVGAVLMQEGKPVAFYSHVLGTRARLKSVYKRKLMAIVLAVQKWRPYLLGRKFLIRTDQRSLKYLLKQRMVSEDHQKWSSKLLGYTFDIVYKPGKENGAVDALSRKKPNVLTTCKIDWEELWKDLESATEISKMKQKLVRGEAMPPGYKLESGRVLYHGRLVLDRGSRWIPKLFREFHDGVVGGHSGVQKTYQRMASEVFWSGMKSDIARMVAECDVCQCQKYSTFQPWRRVVYYNPSNFQHEYGLRSPWISLTGCQNLKGTRLSKYAHFVPLKHPYNRYLGGEGLH</sequence>
<reference evidence="11" key="1">
    <citation type="submission" date="2023-03" db="EMBL/GenBank/DDBJ databases">
        <title>Chromosome-scale reference genome and RAD-based genetic map of yellow starthistle (Centaurea solstitialis) reveal putative structural variation and QTLs associated with invader traits.</title>
        <authorList>
            <person name="Reatini B."/>
            <person name="Cang F.A."/>
            <person name="Jiang Q."/>
            <person name="Mckibben M.T.W."/>
            <person name="Barker M.S."/>
            <person name="Rieseberg L.H."/>
            <person name="Dlugosch K.M."/>
        </authorList>
    </citation>
    <scope>NUCLEOTIDE SEQUENCE</scope>
    <source>
        <strain evidence="11">CAN-66</strain>
        <tissue evidence="11">Leaf</tissue>
    </source>
</reference>
<accession>A0AA38T2J0</accession>
<dbReference type="Gene3D" id="2.40.70.10">
    <property type="entry name" value="Acid Proteases"/>
    <property type="match status" value="1"/>
</dbReference>
<dbReference type="SUPFAM" id="SSF50630">
    <property type="entry name" value="Acid proteases"/>
    <property type="match status" value="1"/>
</dbReference>
<dbReference type="Pfam" id="PF17919">
    <property type="entry name" value="RT_RNaseH_2"/>
    <property type="match status" value="1"/>
</dbReference>
<proteinExistence type="predicted"/>
<dbReference type="Gene3D" id="3.10.20.370">
    <property type="match status" value="1"/>
</dbReference>
<dbReference type="GO" id="GO:0003964">
    <property type="term" value="F:RNA-directed DNA polymerase activity"/>
    <property type="evidence" value="ECO:0007669"/>
    <property type="project" value="UniProtKB-KW"/>
</dbReference>
<evidence type="ECO:0000256" key="1">
    <source>
        <dbReference type="ARBA" id="ARBA00022670"/>
    </source>
</evidence>
<evidence type="ECO:0000256" key="2">
    <source>
        <dbReference type="ARBA" id="ARBA00022679"/>
    </source>
</evidence>
<evidence type="ECO:0000256" key="6">
    <source>
        <dbReference type="ARBA" id="ARBA00022801"/>
    </source>
</evidence>
<dbReference type="AlphaFoldDB" id="A0AA38T2J0"/>
<dbReference type="GO" id="GO:0004519">
    <property type="term" value="F:endonuclease activity"/>
    <property type="evidence" value="ECO:0007669"/>
    <property type="project" value="UniProtKB-KW"/>
</dbReference>
<name>A0AA38T2J0_9ASTR</name>
<dbReference type="InterPro" id="IPR041588">
    <property type="entry name" value="Integrase_H2C2"/>
</dbReference>
<keyword evidence="3" id="KW-0548">Nucleotidyltransferase</keyword>
<feature type="region of interest" description="Disordered" evidence="9">
    <location>
        <begin position="138"/>
        <end position="159"/>
    </location>
</feature>
<feature type="compositionally biased region" description="Polar residues" evidence="9">
    <location>
        <begin position="139"/>
        <end position="153"/>
    </location>
</feature>
<keyword evidence="1" id="KW-0645">Protease</keyword>
<dbReference type="Gene3D" id="1.10.340.70">
    <property type="match status" value="1"/>
</dbReference>
<evidence type="ECO:0000256" key="5">
    <source>
        <dbReference type="ARBA" id="ARBA00022759"/>
    </source>
</evidence>
<dbReference type="Pfam" id="PF00078">
    <property type="entry name" value="RVT_1"/>
    <property type="match status" value="1"/>
</dbReference>
<dbReference type="FunFam" id="1.10.340.70:FF:000001">
    <property type="entry name" value="Retrovirus-related Pol polyprotein from transposon gypsy-like Protein"/>
    <property type="match status" value="1"/>
</dbReference>
<evidence type="ECO:0000256" key="4">
    <source>
        <dbReference type="ARBA" id="ARBA00022722"/>
    </source>
</evidence>
<dbReference type="Pfam" id="PF17921">
    <property type="entry name" value="Integrase_H2C2"/>
    <property type="match status" value="1"/>
</dbReference>
<evidence type="ECO:0000313" key="11">
    <source>
        <dbReference type="EMBL" id="KAJ9546301.1"/>
    </source>
</evidence>
<dbReference type="FunFam" id="3.10.10.10:FF:000007">
    <property type="entry name" value="Retrovirus-related Pol polyprotein from transposon 17.6-like Protein"/>
    <property type="match status" value="1"/>
</dbReference>
<keyword evidence="6" id="KW-0378">Hydrolase</keyword>
<dbReference type="EMBL" id="JARYMX010000005">
    <property type="protein sequence ID" value="KAJ9546301.1"/>
    <property type="molecule type" value="Genomic_DNA"/>
</dbReference>
<keyword evidence="7" id="KW-0695">RNA-directed DNA polymerase</keyword>
<dbReference type="Gene3D" id="3.10.10.10">
    <property type="entry name" value="HIV Type 1 Reverse Transcriptase, subunit A, domain 1"/>
    <property type="match status" value="1"/>
</dbReference>
<dbReference type="PANTHER" id="PTHR37984">
    <property type="entry name" value="PROTEIN CBG26694"/>
    <property type="match status" value="1"/>
</dbReference>
<keyword evidence="12" id="KW-1185">Reference proteome</keyword>
<evidence type="ECO:0000256" key="3">
    <source>
        <dbReference type="ARBA" id="ARBA00022695"/>
    </source>
</evidence>
<gene>
    <name evidence="11" type="ORF">OSB04_018844</name>
</gene>
<dbReference type="Gene3D" id="3.30.70.270">
    <property type="match status" value="2"/>
</dbReference>
<evidence type="ECO:0000259" key="10">
    <source>
        <dbReference type="PROSITE" id="PS50878"/>
    </source>
</evidence>
<dbReference type="InterPro" id="IPR041577">
    <property type="entry name" value="RT_RNaseH_2"/>
</dbReference>
<keyword evidence="5" id="KW-0255">Endonuclease</keyword>
<dbReference type="Proteomes" id="UP001172457">
    <property type="component" value="Chromosome 5"/>
</dbReference>
<dbReference type="GO" id="GO:0006508">
    <property type="term" value="P:proteolysis"/>
    <property type="evidence" value="ECO:0007669"/>
    <property type="project" value="UniProtKB-KW"/>
</dbReference>
<evidence type="ECO:0000256" key="9">
    <source>
        <dbReference type="SAM" id="MobiDB-lite"/>
    </source>
</evidence>
<protein>
    <recommendedName>
        <fullName evidence="10">Reverse transcriptase domain-containing protein</fullName>
    </recommendedName>
</protein>
<keyword evidence="2" id="KW-0808">Transferase</keyword>
<keyword evidence="4" id="KW-0540">Nuclease</keyword>
<dbReference type="CDD" id="cd09274">
    <property type="entry name" value="RNase_HI_RT_Ty3"/>
    <property type="match status" value="1"/>
</dbReference>
<dbReference type="InterPro" id="IPR050951">
    <property type="entry name" value="Retrovirus_Pol_polyprotein"/>
</dbReference>
<dbReference type="CDD" id="cd01647">
    <property type="entry name" value="RT_LTR"/>
    <property type="match status" value="1"/>
</dbReference>
<dbReference type="InterPro" id="IPR000477">
    <property type="entry name" value="RT_dom"/>
</dbReference>
<dbReference type="InterPro" id="IPR043128">
    <property type="entry name" value="Rev_trsase/Diguanyl_cyclase"/>
</dbReference>
<dbReference type="CDD" id="cd00303">
    <property type="entry name" value="retropepsin_like"/>
    <property type="match status" value="1"/>
</dbReference>